<sequence>MKNDQYVRPHTGLRWSFFIVGLTLLGLGISLTMQVRVFGIGPWDVLHYGLYKQLGLTVGTWSIIAGLLIVIISSIVLRTFPKIGTILNMVLIGVFIDFFNWILPEPSWLLNQVIFFVAGTMITALGIGVYVAADIGAGPRDSLMLILTDKLQWKVSTVRNGIEVTVALLGWMLGGPVGIGTVFIALFLGSFVGYSLPLSKRLLNFLMKKGESYENFYKGPLRPDHHDRIG</sequence>
<evidence type="ECO:0000313" key="3">
    <source>
        <dbReference type="Proteomes" id="UP001596494"/>
    </source>
</evidence>
<dbReference type="Pfam" id="PF19700">
    <property type="entry name" value="DUF6198"/>
    <property type="match status" value="1"/>
</dbReference>
<keyword evidence="1" id="KW-0812">Transmembrane</keyword>
<accession>A0ABW2K2L7</accession>
<keyword evidence="1" id="KW-1133">Transmembrane helix</keyword>
<feature type="transmembrane region" description="Helical" evidence="1">
    <location>
        <begin position="53"/>
        <end position="77"/>
    </location>
</feature>
<feature type="transmembrane region" description="Helical" evidence="1">
    <location>
        <begin position="12"/>
        <end position="33"/>
    </location>
</feature>
<dbReference type="PANTHER" id="PTHR40078:SF1">
    <property type="entry name" value="INTEGRAL MEMBRANE PROTEIN"/>
    <property type="match status" value="1"/>
</dbReference>
<evidence type="ECO:0000313" key="2">
    <source>
        <dbReference type="EMBL" id="MFC7320981.1"/>
    </source>
</evidence>
<dbReference type="PANTHER" id="PTHR40078">
    <property type="entry name" value="INTEGRAL MEMBRANE PROTEIN-RELATED"/>
    <property type="match status" value="1"/>
</dbReference>
<gene>
    <name evidence="2" type="ORF">ACFQMN_08820</name>
</gene>
<protein>
    <submittedName>
        <fullName evidence="2">YitT family protein</fullName>
    </submittedName>
</protein>
<evidence type="ECO:0000256" key="1">
    <source>
        <dbReference type="SAM" id="Phobius"/>
    </source>
</evidence>
<dbReference type="InterPro" id="IPR038750">
    <property type="entry name" value="YczE/YyaS-like"/>
</dbReference>
<keyword evidence="1" id="KW-0472">Membrane</keyword>
<organism evidence="2 3">
    <name type="scientific">Halobacillus campisalis</name>
    <dbReference type="NCBI Taxonomy" id="435909"/>
    <lineage>
        <taxon>Bacteria</taxon>
        <taxon>Bacillati</taxon>
        <taxon>Bacillota</taxon>
        <taxon>Bacilli</taxon>
        <taxon>Bacillales</taxon>
        <taxon>Bacillaceae</taxon>
        <taxon>Halobacillus</taxon>
    </lineage>
</organism>
<dbReference type="Proteomes" id="UP001596494">
    <property type="component" value="Unassembled WGS sequence"/>
</dbReference>
<proteinExistence type="predicted"/>
<feature type="transmembrane region" description="Helical" evidence="1">
    <location>
        <begin position="109"/>
        <end position="132"/>
    </location>
</feature>
<name>A0ABW2K2L7_9BACI</name>
<dbReference type="EMBL" id="JBHTBY010000006">
    <property type="protein sequence ID" value="MFC7320981.1"/>
    <property type="molecule type" value="Genomic_DNA"/>
</dbReference>
<dbReference type="RefSeq" id="WP_253934394.1">
    <property type="nucleotide sequence ID" value="NZ_JAPVRC010000001.1"/>
</dbReference>
<keyword evidence="3" id="KW-1185">Reference proteome</keyword>
<feature type="transmembrane region" description="Helical" evidence="1">
    <location>
        <begin position="84"/>
        <end position="103"/>
    </location>
</feature>
<reference evidence="3" key="1">
    <citation type="journal article" date="2019" name="Int. J. Syst. Evol. Microbiol.">
        <title>The Global Catalogue of Microorganisms (GCM) 10K type strain sequencing project: providing services to taxonomists for standard genome sequencing and annotation.</title>
        <authorList>
            <consortium name="The Broad Institute Genomics Platform"/>
            <consortium name="The Broad Institute Genome Sequencing Center for Infectious Disease"/>
            <person name="Wu L."/>
            <person name="Ma J."/>
        </authorList>
    </citation>
    <scope>NUCLEOTIDE SEQUENCE [LARGE SCALE GENOMIC DNA]</scope>
    <source>
        <strain evidence="3">CCUG 73951</strain>
    </source>
</reference>
<comment type="caution">
    <text evidence="2">The sequence shown here is derived from an EMBL/GenBank/DDBJ whole genome shotgun (WGS) entry which is preliminary data.</text>
</comment>